<dbReference type="EMBL" id="JAFLCK010000004">
    <property type="protein sequence ID" value="MBN8659659.1"/>
    <property type="molecule type" value="Genomic_DNA"/>
</dbReference>
<feature type="chain" id="PRO_5035297726" evidence="1">
    <location>
        <begin position="24"/>
        <end position="489"/>
    </location>
</feature>
<keyword evidence="1" id="KW-0732">Signal</keyword>
<sequence length="489" mass="53717">MRFSTSAFLALSLVPLVQMSALAIDAKEKGKDKANDGESVAITVYNQNFGLVKDIRKVELKEGINNLRFDDVAAAIDPTSVSFLSLTAPNSVVVREQNYQYDLMDVSTILSKSVGKEIKIRQYSGGGMHEVSGTLLNSPLVTVSDSNGNISQRSQAIVLKTPSGIVLGANGEVELAELPSGLVAKPSLLWKLQADKGGEHRAEISYQTQGMNWKCDYVAVANNDDTACDLTSWVTLDNKSGASFKQASLKLMAGDVHRVTQNAMPRGFALMKSAMAGAAAPQFSEQSFAEYHLYSLAGRTDLNNNETKQLTLFNAASVPVKKLFVFESGSVNHYRQANGQGQKVNVKLEIANTQGNNLGMPMPKGKVRVYKKDQDGAMQFVGEDLIDHTPKDEKVRLYIGDAFDIVGERKQTNYQQISQRLLKQSFEISLRNHKEKEVTVTVIEHAYGDWKVVNSSQPFTKKDSHTIEFAVKVPANGESKVTYDLEIKH</sequence>
<proteinExistence type="predicted"/>
<dbReference type="PANTHER" id="PTHR38075:SF1">
    <property type="entry name" value="DUF4139 DOMAIN-CONTAINING PROTEIN"/>
    <property type="match status" value="1"/>
</dbReference>
<dbReference type="PANTHER" id="PTHR38075">
    <property type="entry name" value="DUF4139 DOMAIN-CONTAINING PROTEIN"/>
    <property type="match status" value="1"/>
</dbReference>
<evidence type="ECO:0000256" key="1">
    <source>
        <dbReference type="SAM" id="SignalP"/>
    </source>
</evidence>
<organism evidence="3 4">
    <name type="scientific">Candidatus Obscuribacter phosphatis</name>
    <dbReference type="NCBI Taxonomy" id="1906157"/>
    <lineage>
        <taxon>Bacteria</taxon>
        <taxon>Bacillati</taxon>
        <taxon>Candidatus Melainabacteria</taxon>
        <taxon>Candidatus Obscuribacterales</taxon>
        <taxon>Candidatus Obscuribacteraceae</taxon>
        <taxon>Candidatus Obscuribacter</taxon>
    </lineage>
</organism>
<evidence type="ECO:0000313" key="4">
    <source>
        <dbReference type="Proteomes" id="UP000664277"/>
    </source>
</evidence>
<gene>
    <name evidence="3" type="ORF">J0M35_04805</name>
</gene>
<dbReference type="AlphaFoldDB" id="A0A8J7P777"/>
<comment type="caution">
    <text evidence="3">The sequence shown here is derived from an EMBL/GenBank/DDBJ whole genome shotgun (WGS) entry which is preliminary data.</text>
</comment>
<reference evidence="3" key="1">
    <citation type="submission" date="2021-02" db="EMBL/GenBank/DDBJ databases">
        <title>Genome-Resolved Metagenomics of a Microbial Community Performing Photosynthetic Biological Nutrient Removal.</title>
        <authorList>
            <person name="Mcdaniel E.A."/>
        </authorList>
    </citation>
    <scope>NUCLEOTIDE SEQUENCE</scope>
    <source>
        <strain evidence="3">UWPOB_OBS1</strain>
    </source>
</reference>
<name>A0A8J7P777_9BACT</name>
<accession>A0A8J7P777</accession>
<evidence type="ECO:0000313" key="3">
    <source>
        <dbReference type="EMBL" id="MBN8659659.1"/>
    </source>
</evidence>
<dbReference type="Pfam" id="PF13598">
    <property type="entry name" value="DUF4139"/>
    <property type="match status" value="1"/>
</dbReference>
<feature type="domain" description="DUF4139" evidence="2">
    <location>
        <begin position="203"/>
        <end position="489"/>
    </location>
</feature>
<feature type="signal peptide" evidence="1">
    <location>
        <begin position="1"/>
        <end position="23"/>
    </location>
</feature>
<dbReference type="InterPro" id="IPR037291">
    <property type="entry name" value="DUF4139"/>
</dbReference>
<dbReference type="Proteomes" id="UP000664277">
    <property type="component" value="Unassembled WGS sequence"/>
</dbReference>
<protein>
    <submittedName>
        <fullName evidence="3">DUF4139 domain-containing protein</fullName>
    </submittedName>
</protein>
<evidence type="ECO:0000259" key="2">
    <source>
        <dbReference type="Pfam" id="PF13598"/>
    </source>
</evidence>